<name>A0A078A3K1_STYLE</name>
<feature type="coiled-coil region" evidence="1">
    <location>
        <begin position="263"/>
        <end position="290"/>
    </location>
</feature>
<feature type="compositionally biased region" description="Polar residues" evidence="2">
    <location>
        <begin position="814"/>
        <end position="844"/>
    </location>
</feature>
<dbReference type="EMBL" id="CCKQ01005516">
    <property type="protein sequence ID" value="CDW76757.1"/>
    <property type="molecule type" value="Genomic_DNA"/>
</dbReference>
<keyword evidence="4" id="KW-1185">Reference proteome</keyword>
<feature type="region of interest" description="Disordered" evidence="2">
    <location>
        <begin position="939"/>
        <end position="978"/>
    </location>
</feature>
<reference evidence="3 4" key="1">
    <citation type="submission" date="2014-06" db="EMBL/GenBank/DDBJ databases">
        <authorList>
            <person name="Swart Estienne"/>
        </authorList>
    </citation>
    <scope>NUCLEOTIDE SEQUENCE [LARGE SCALE GENOMIC DNA]</scope>
    <source>
        <strain evidence="3 4">130c</strain>
    </source>
</reference>
<feature type="compositionally biased region" description="Polar residues" evidence="2">
    <location>
        <begin position="18"/>
        <end position="28"/>
    </location>
</feature>
<feature type="compositionally biased region" description="Low complexity" evidence="2">
    <location>
        <begin position="138"/>
        <end position="152"/>
    </location>
</feature>
<evidence type="ECO:0000256" key="2">
    <source>
        <dbReference type="SAM" id="MobiDB-lite"/>
    </source>
</evidence>
<feature type="region of interest" description="Disordered" evidence="2">
    <location>
        <begin position="775"/>
        <end position="798"/>
    </location>
</feature>
<evidence type="ECO:0000256" key="1">
    <source>
        <dbReference type="SAM" id="Coils"/>
    </source>
</evidence>
<feature type="region of interest" description="Disordered" evidence="2">
    <location>
        <begin position="51"/>
        <end position="83"/>
    </location>
</feature>
<feature type="compositionally biased region" description="Low complexity" evidence="2">
    <location>
        <begin position="74"/>
        <end position="83"/>
    </location>
</feature>
<feature type="region of interest" description="Disordered" evidence="2">
    <location>
        <begin position="1"/>
        <end position="39"/>
    </location>
</feature>
<dbReference type="OrthoDB" id="10692430at2759"/>
<feature type="region of interest" description="Disordered" evidence="2">
    <location>
        <begin position="667"/>
        <end position="720"/>
    </location>
</feature>
<sequence>MKRPSLNTQQLHLKHPHPSSTKNSTKAQKSSEKSQPKLQLQLKDLTIIQEKQRKHTPKMGRNNSKIGDTPSHKNFNQNTSSQNSFFYPSNNIKQNLFQAKLEAENLKSLTDTEDYQNGKDIPITNRQVLKLLGRRRIQSSSSSRQPSASVISSDHKKSKIGGIGGGLGIASAVMLEKYSFSNSNNSSFPISVKNNLDKSNITQNLNDTQTCISLSKAQLKPRRNKSKAALTQDDPKASKKQQTQLQQEYKLMQKQLIHSQGQLIKTQVKYEKIKKIKKQMEKELEAQRLQINQNPNELYPLLAALKTQVYDVMENNHFLSQKRFIKQLQITLDGIYEQLGAAQSSGHTTATEDHRMLQIPSFTQLNLQQNNTLQSQENQRFRINSNRLPSGQTQSQTQFLKINMNSQQQQQYEAQINELSNQNEEMQQKISQLEQQIQQQKDNEKNQIAHIRQASNYSQQSDDVTQTLQKYAAIVTKVHQKLKEIGVKLEEVEQGKRRKIREVRKKMEQELNIMKERNQILFVQSKDLEEQLDKSLSKVEELNEELAILNQDKDIITKQIDKLQEINERQENFIALLQQQIRQGNESSSSGNAPLMGLDRSYCASSVLSQNQMWNNGLGSALGNPQWNEGAPIQDISELTSKSQIDERSSSIGADIKIIQISQSPNISINQHNGMNNQHYAQPYKSKSKRRQQNQPSSQLSNYNNSNGGMGSGTVNSFNPRKQSLYHHAHNASNFYNCQHDFAGTSIVSVINPILAEEQASEFSNSEEKRLFYKRRNSSSVAQQWQAQQRRTSSGMSGVNVSNYLQYQKNETMSYNQNPSSNAIQNSRNQNQQAVQSATTQQPKGSLIRQHIDSSSKMSRNEANGHQARTSSKTMTFAERSKGPRIVGHLEDIVEDYQRHEEELTLRENQNFQNQATHFQFIQNSKDQNIHMSQLQQSLNNNGGGVSKRKGQSIQYHQKKRRMSSQERSYSESPTLLSNSNIMSTTSAVNKVERNIQVPFRSKTSTPCQKIKSMIEIQSNQFELLNDYLQDQRLPIDQDNSNVSAKKLKTQSHHVHNCNRKQYKEMHQYHQFEDRLTQSDANFKDYITQDIDQSMMMKGSDTQMNQMNKMKKQQDKENTMIDGTVYTRATDENGVHNSGFTPQQMNRAQHQSMIFQNPKGHDTFMRRMSNIEISPRQQDNGDKENQHNYWSTNILSGGRNIENETYEQTQKCPEVFQLTSRRDMTLNNIKNEISSLDQEIIELQHNLDKAIKFENIQSSLYDQQQLLLQQQYLHQQLPQKLIRDQ</sequence>
<keyword evidence="1" id="KW-0175">Coiled coil</keyword>
<feature type="region of interest" description="Disordered" evidence="2">
    <location>
        <begin position="215"/>
        <end position="243"/>
    </location>
</feature>
<feature type="region of interest" description="Disordered" evidence="2">
    <location>
        <begin position="135"/>
        <end position="157"/>
    </location>
</feature>
<feature type="compositionally biased region" description="Low complexity" evidence="2">
    <location>
        <begin position="778"/>
        <end position="794"/>
    </location>
</feature>
<proteinExistence type="predicted"/>
<feature type="coiled-coil region" evidence="1">
    <location>
        <begin position="402"/>
        <end position="454"/>
    </location>
</feature>
<gene>
    <name evidence="3" type="primary">Contig2040.g2205</name>
    <name evidence="3" type="ORF">STYLEM_5720</name>
</gene>
<evidence type="ECO:0000313" key="3">
    <source>
        <dbReference type="EMBL" id="CDW76757.1"/>
    </source>
</evidence>
<feature type="region of interest" description="Disordered" evidence="2">
    <location>
        <begin position="814"/>
        <end position="880"/>
    </location>
</feature>
<feature type="compositionally biased region" description="Polar residues" evidence="2">
    <location>
        <begin position="853"/>
        <end position="875"/>
    </location>
</feature>
<feature type="compositionally biased region" description="Polar residues" evidence="2">
    <location>
        <begin position="1"/>
        <end position="11"/>
    </location>
</feature>
<feature type="coiled-coil region" evidence="1">
    <location>
        <begin position="497"/>
        <end position="580"/>
    </location>
</feature>
<dbReference type="Proteomes" id="UP000039865">
    <property type="component" value="Unassembled WGS sequence"/>
</dbReference>
<evidence type="ECO:0000313" key="4">
    <source>
        <dbReference type="Proteomes" id="UP000039865"/>
    </source>
</evidence>
<dbReference type="InParanoid" id="A0A078A3K1"/>
<feature type="compositionally biased region" description="Low complexity" evidence="2">
    <location>
        <begin position="701"/>
        <end position="717"/>
    </location>
</feature>
<feature type="compositionally biased region" description="Basic residues" evidence="2">
    <location>
        <begin position="947"/>
        <end position="963"/>
    </location>
</feature>
<accession>A0A078A3K1</accession>
<protein>
    <submittedName>
        <fullName evidence="3">Uncharacterized protein</fullName>
    </submittedName>
</protein>
<feature type="compositionally biased region" description="Polar residues" evidence="2">
    <location>
        <begin position="966"/>
        <end position="978"/>
    </location>
</feature>
<organism evidence="3 4">
    <name type="scientific">Stylonychia lemnae</name>
    <name type="common">Ciliate</name>
    <dbReference type="NCBI Taxonomy" id="5949"/>
    <lineage>
        <taxon>Eukaryota</taxon>
        <taxon>Sar</taxon>
        <taxon>Alveolata</taxon>
        <taxon>Ciliophora</taxon>
        <taxon>Intramacronucleata</taxon>
        <taxon>Spirotrichea</taxon>
        <taxon>Stichotrichia</taxon>
        <taxon>Sporadotrichida</taxon>
        <taxon>Oxytrichidae</taxon>
        <taxon>Stylonychinae</taxon>
        <taxon>Stylonychia</taxon>
    </lineage>
</organism>